<proteinExistence type="predicted"/>
<dbReference type="PROSITE" id="PS51257">
    <property type="entry name" value="PROKAR_LIPOPROTEIN"/>
    <property type="match status" value="1"/>
</dbReference>
<dbReference type="Proteomes" id="UP000028501">
    <property type="component" value="Chromosome"/>
</dbReference>
<dbReference type="GeneID" id="24794606"/>
<evidence type="ECO:0000313" key="1">
    <source>
        <dbReference type="EMBL" id="AIG97878.1"/>
    </source>
</evidence>
<reference evidence="1 2" key="1">
    <citation type="submission" date="2013-07" db="EMBL/GenBank/DDBJ databases">
        <title>Genome of Archaeoglobus fulgidus.</title>
        <authorList>
            <person name="Fiebig A."/>
            <person name="Birkeland N.-K."/>
        </authorList>
    </citation>
    <scope>NUCLEOTIDE SEQUENCE [LARGE SCALE GENOMIC DNA]</scope>
    <source>
        <strain evidence="1 2">DSM 8774</strain>
    </source>
</reference>
<dbReference type="HOGENOM" id="CLU_1399670_0_0_2"/>
<accession>A0A075WJV8</accession>
<name>A0A075WJV8_ARCFL</name>
<dbReference type="RefSeq" id="WP_010878501.1">
    <property type="nucleotide sequence ID" value="NZ_CP006577.1"/>
</dbReference>
<dbReference type="AlphaFoldDB" id="A0A075WJV8"/>
<evidence type="ECO:0008006" key="3">
    <source>
        <dbReference type="Google" id="ProtNLM"/>
    </source>
</evidence>
<protein>
    <recommendedName>
        <fullName evidence="3">Lipoprotein</fullName>
    </recommendedName>
</protein>
<evidence type="ECO:0000313" key="2">
    <source>
        <dbReference type="Proteomes" id="UP000028501"/>
    </source>
</evidence>
<organism evidence="1 2">
    <name type="scientific">Archaeoglobus fulgidus DSM 8774</name>
    <dbReference type="NCBI Taxonomy" id="1344584"/>
    <lineage>
        <taxon>Archaea</taxon>
        <taxon>Methanobacteriati</taxon>
        <taxon>Methanobacteriota</taxon>
        <taxon>Archaeoglobi</taxon>
        <taxon>Archaeoglobales</taxon>
        <taxon>Archaeoglobaceae</taxon>
        <taxon>Archaeoglobus</taxon>
    </lineage>
</organism>
<sequence>MRKFVAFFVIVALAALLAGCGGQGEQEQKPSEQKTTTTVAESKGIETLSDLYNSKKMVHGTAKVTLQGETTTVEFWYYFDMPNKETLLRYEGEQGGMGKMTAIIKNKYSGTTLTQTMYMKSEKMEAQGCDWIVITQTSTISQSESNIGDEPVEDAFKSTFASQGNVWEYEVETVDYNPSLFQPDGKVCQFSYGS</sequence>
<dbReference type="KEGG" id="afg:AFULGI_00010950"/>
<gene>
    <name evidence="1" type="ORF">AFULGI_00010950</name>
</gene>
<dbReference type="EMBL" id="CP006577">
    <property type="protein sequence ID" value="AIG97878.1"/>
    <property type="molecule type" value="Genomic_DNA"/>
</dbReference>